<dbReference type="GeneID" id="17353821"/>
<name>E1ZIG4_CHLVA</name>
<keyword evidence="2" id="KW-1185">Reference proteome</keyword>
<dbReference type="InterPro" id="IPR043132">
    <property type="entry name" value="BCAT-like_C"/>
</dbReference>
<dbReference type="Pfam" id="PF01063">
    <property type="entry name" value="Aminotran_4"/>
    <property type="match status" value="1"/>
</dbReference>
<dbReference type="InterPro" id="IPR036038">
    <property type="entry name" value="Aminotransferase-like"/>
</dbReference>
<dbReference type="InterPro" id="IPR001544">
    <property type="entry name" value="Aminotrans_IV"/>
</dbReference>
<dbReference type="Proteomes" id="UP000008141">
    <property type="component" value="Unassembled WGS sequence"/>
</dbReference>
<reference evidence="1 2" key="1">
    <citation type="journal article" date="2010" name="Plant Cell">
        <title>The Chlorella variabilis NC64A genome reveals adaptation to photosymbiosis, coevolution with viruses, and cryptic sex.</title>
        <authorList>
            <person name="Blanc G."/>
            <person name="Duncan G."/>
            <person name="Agarkova I."/>
            <person name="Borodovsky M."/>
            <person name="Gurnon J."/>
            <person name="Kuo A."/>
            <person name="Lindquist E."/>
            <person name="Lucas S."/>
            <person name="Pangilinan J."/>
            <person name="Polle J."/>
            <person name="Salamov A."/>
            <person name="Terry A."/>
            <person name="Yamada T."/>
            <person name="Dunigan D.D."/>
            <person name="Grigoriev I.V."/>
            <person name="Claverie J.M."/>
            <person name="Van Etten J.L."/>
        </authorList>
    </citation>
    <scope>NUCLEOTIDE SEQUENCE [LARGE SCALE GENOMIC DNA]</scope>
    <source>
        <strain evidence="1 2">NC64A</strain>
    </source>
</reference>
<dbReference type="eggNOG" id="ENOG502S875">
    <property type="taxonomic scope" value="Eukaryota"/>
</dbReference>
<dbReference type="PANTHER" id="PTHR47703">
    <property type="entry name" value="D-AMINOACID AMINOTRANSFERASE-LIKE PLP-DEPENDENT ENZYMES SUPERFAMILY PROTEIN"/>
    <property type="match status" value="1"/>
</dbReference>
<dbReference type="FunCoup" id="E1ZIG4">
    <property type="interactions" value="183"/>
</dbReference>
<protein>
    <recommendedName>
        <fullName evidence="3">Aminotransferase class IV</fullName>
    </recommendedName>
</protein>
<accession>E1ZIG4</accession>
<dbReference type="GO" id="GO:0003824">
    <property type="term" value="F:catalytic activity"/>
    <property type="evidence" value="ECO:0007669"/>
    <property type="project" value="InterPro"/>
</dbReference>
<evidence type="ECO:0000313" key="2">
    <source>
        <dbReference type="Proteomes" id="UP000008141"/>
    </source>
</evidence>
<dbReference type="OrthoDB" id="511368at2759"/>
<dbReference type="PANTHER" id="PTHR47703:SF2">
    <property type="entry name" value="D-AMINOACID AMINOTRANSFERASE-LIKE PLP-DEPENDENT ENZYMES SUPERFAMILY PROTEIN"/>
    <property type="match status" value="1"/>
</dbReference>
<dbReference type="InParanoid" id="E1ZIG4"/>
<dbReference type="Gene3D" id="3.20.10.10">
    <property type="entry name" value="D-amino Acid Aminotransferase, subunit A, domain 2"/>
    <property type="match status" value="1"/>
</dbReference>
<dbReference type="KEGG" id="cvr:CHLNCDRAFT_59705"/>
<dbReference type="EMBL" id="GL433848">
    <property type="protein sequence ID" value="EFN54327.1"/>
    <property type="molecule type" value="Genomic_DNA"/>
</dbReference>
<gene>
    <name evidence="1" type="ORF">CHLNCDRAFT_59705</name>
</gene>
<dbReference type="OMA" id="WEGCFLT"/>
<dbReference type="SUPFAM" id="SSF56752">
    <property type="entry name" value="D-aminoacid aminotransferase-like PLP-dependent enzymes"/>
    <property type="match status" value="1"/>
</dbReference>
<proteinExistence type="predicted"/>
<evidence type="ECO:0008006" key="3">
    <source>
        <dbReference type="Google" id="ProtNLM"/>
    </source>
</evidence>
<organism evidence="2">
    <name type="scientific">Chlorella variabilis</name>
    <name type="common">Green alga</name>
    <dbReference type="NCBI Taxonomy" id="554065"/>
    <lineage>
        <taxon>Eukaryota</taxon>
        <taxon>Viridiplantae</taxon>
        <taxon>Chlorophyta</taxon>
        <taxon>core chlorophytes</taxon>
        <taxon>Trebouxiophyceae</taxon>
        <taxon>Chlorellales</taxon>
        <taxon>Chlorellaceae</taxon>
        <taxon>Chlorella clade</taxon>
        <taxon>Chlorella</taxon>
    </lineage>
</organism>
<sequence>MAPAGTQASLGSAVMPRQTPQQFLLATPRGAYTTVYVKDRQLLNWPKHVERLEKSLSAMHTAIAGFYDAYYSSLAAAGRPESAVLQQLLGPPIREALAQESVVDEDLMLMIVMVPEPAQPCGLDVRVLAYPSGLAGSNSAGEAVILGGPRKIPVGKDSGWVAERQSLEQQKGEAVEVLLSAQDGRVLEGLVTNLFVVTGGSGSSDGPPVVWTAGMQDGVVWGTVRAAVLEACSQLGIEVREEAPSMDGRHVWREAFVTNGLRLVQPLRTISCGAGNVWGHPPWTLDLPHVPGPVTTALSAAVLARLPAVHPRDL</sequence>
<dbReference type="AlphaFoldDB" id="E1ZIG4"/>
<evidence type="ECO:0000313" key="1">
    <source>
        <dbReference type="EMBL" id="EFN54327.1"/>
    </source>
</evidence>
<dbReference type="RefSeq" id="XP_005846429.1">
    <property type="nucleotide sequence ID" value="XM_005846367.1"/>
</dbReference>